<reference evidence="3" key="1">
    <citation type="submission" date="2025-08" db="UniProtKB">
        <authorList>
            <consortium name="RefSeq"/>
        </authorList>
    </citation>
    <scope>IDENTIFICATION</scope>
    <source>
        <tissue evidence="3">Gonad</tissue>
    </source>
</reference>
<feature type="compositionally biased region" description="Basic and acidic residues" evidence="1">
    <location>
        <begin position="981"/>
        <end position="1014"/>
    </location>
</feature>
<sequence length="1330" mass="144268">HNNSRVIWPNHNRQYIGHKSYRISSNYLPANNSDCWSNHNRTNATLHHKRNDSWSYNSINYPGSYNSSWDWKYSGANNSHKLHFNSECNSKHNQRDHVSNHKPGIYNSCNRNRHNSITALFTGTTTQGPTETTASLTTADTTTQGSSGPTTTVSTSATSPTASQATTSQQTTATAGPTTTGPTPLSTTSITTPEGTTQSTTPGATTQAGTGSTAVPTTVTSFTSTQSATQSTTKETTSPITSQSSTTPATGTATTQSTALFTGTTTQGPTETTASLTTADTTTQGSSGPTTTVSTSAASPTASQATTSQQTTATAGPTTTGPTPLSTTRETTPGGTTQSTTPGATTQAGTGSTAVPTTVTSFTSTQSVTQSTTKETTSPITSQASTTPATGTATTQSTALFTGTTTQGPTETTSSVTTADTTTQGSSGPLFGTSSFTSDTTSRIQTTHLIGIQSTSTLSEITSQQTPFFTTLQSTEVSQGTYSRSTSSRPGEKTDPTSTIYGTSQSTDEPLSSSTLTDAVGKSSTQPSTIFVITGVIGRRSTYQSTSLSATDESTTLPTAQAMTTTENTPPASADSVSTTTKVTNQPTQTTDDQASTVSTLFDISACQQEVARLQAQNEQLLHIIYGTASVASLLLVISTKVIVQAVHNLYKKWKLPRSQGSRSRPSTERRVTPEGSEDHEITTNNGQTNDVEQGVKKTGNAWQPVLPPVQLGSRTITLPAPRRASDGGLSRPKLTFYRRGGVVVPAPPGGAGPFPSTQTSPQDLPETRLPSDETFIRRKSKQGDLILPQIPPNIRGAIPTAVNALLPIAQTGEAPTTSVISPEESFLAMKAKQQENLVLPKLPLPRRGSIPIRTREPLPSVQTLLSNAGLSQVPKKTEEELRGPTPIEEGQNEIPGVVNAEEPSLPPILRSEQGRAVPTSTKEGNIPAEEKTKEQTDDETKPIKERPETQRETTDEKVLQEDEEEETDVIKEETDEQLEEEKNRLQDRRGSKLTEEDKLRMAEILKAQTERRQQKMRKRRDRRKKKEEAQVNEEEEIRRRAEVERRNSIVEEDRRIVVEGQRRKIMEEERIKVEAPILDDLEPALEQHDPHELETYISAFYSAKLTDDTGLLKETEGIYDAIQAQHDLTEAFAKRDLVKLDEAMAAAERIINTNENRPAPPPVRPGGIDPLRARRIEMWKKAAEENKKVTDRLSRQLHQADKIKQLEKLRREVLDASQVTISEIRNYNHPPQKVHQVMTATYLLLGVKERETEDWRNVQALMGHSLTKKIQHINPSRVRLQTALRAQEILNNFTPGQIRDVSAGAASFYHWAQGVIQVVISSHHAKAKV</sequence>
<feature type="region of interest" description="Disordered" evidence="1">
    <location>
        <begin position="868"/>
        <end position="1035"/>
    </location>
</feature>
<dbReference type="RefSeq" id="XP_019613892.1">
    <property type="nucleotide sequence ID" value="XM_019758333.1"/>
</dbReference>
<dbReference type="Gene3D" id="1.20.920.60">
    <property type="match status" value="1"/>
</dbReference>
<gene>
    <name evidence="3" type="primary">LOC109461863</name>
</gene>
<feature type="compositionally biased region" description="Polar residues" evidence="1">
    <location>
        <begin position="472"/>
        <end position="489"/>
    </location>
</feature>
<accession>A0A6P4Y5C1</accession>
<feature type="compositionally biased region" description="Low complexity" evidence="1">
    <location>
        <begin position="579"/>
        <end position="591"/>
    </location>
</feature>
<feature type="compositionally biased region" description="Polar residues" evidence="1">
    <location>
        <begin position="683"/>
        <end position="692"/>
    </location>
</feature>
<feature type="region of interest" description="Disordered" evidence="1">
    <location>
        <begin position="747"/>
        <end position="769"/>
    </location>
</feature>
<dbReference type="KEGG" id="bbel:109461863"/>
<proteinExistence type="predicted"/>
<feature type="region of interest" description="Disordered" evidence="1">
    <location>
        <begin position="472"/>
        <end position="520"/>
    </location>
</feature>
<feature type="region of interest" description="Disordered" evidence="1">
    <location>
        <begin position="657"/>
        <end position="692"/>
    </location>
</feature>
<feature type="compositionally biased region" description="Basic and acidic residues" evidence="1">
    <location>
        <begin position="929"/>
        <end position="961"/>
    </location>
</feature>
<feature type="compositionally biased region" description="Basic and acidic residues" evidence="1">
    <location>
        <begin position="666"/>
        <end position="682"/>
    </location>
</feature>
<organism evidence="2 3">
    <name type="scientific">Branchiostoma belcheri</name>
    <name type="common">Amphioxus</name>
    <dbReference type="NCBI Taxonomy" id="7741"/>
    <lineage>
        <taxon>Eukaryota</taxon>
        <taxon>Metazoa</taxon>
        <taxon>Chordata</taxon>
        <taxon>Cephalochordata</taxon>
        <taxon>Leptocardii</taxon>
        <taxon>Amphioxiformes</taxon>
        <taxon>Branchiostomatidae</taxon>
        <taxon>Branchiostoma</taxon>
    </lineage>
</organism>
<dbReference type="OrthoDB" id="10065154at2759"/>
<keyword evidence="2" id="KW-1185">Reference proteome</keyword>
<dbReference type="GeneID" id="109461863"/>
<dbReference type="Proteomes" id="UP000515135">
    <property type="component" value="Unplaced"/>
</dbReference>
<evidence type="ECO:0000313" key="2">
    <source>
        <dbReference type="Proteomes" id="UP000515135"/>
    </source>
</evidence>
<feature type="compositionally biased region" description="Polar residues" evidence="1">
    <location>
        <begin position="496"/>
        <end position="520"/>
    </location>
</feature>
<feature type="compositionally biased region" description="Polar residues" evidence="1">
    <location>
        <begin position="567"/>
        <end position="578"/>
    </location>
</feature>
<feature type="region of interest" description="Disordered" evidence="1">
    <location>
        <begin position="91"/>
        <end position="110"/>
    </location>
</feature>
<feature type="compositionally biased region" description="Acidic residues" evidence="1">
    <location>
        <begin position="962"/>
        <end position="980"/>
    </location>
</feature>
<feature type="region of interest" description="Disordered" evidence="1">
    <location>
        <begin position="121"/>
        <end position="438"/>
    </location>
</feature>
<evidence type="ECO:0000313" key="3">
    <source>
        <dbReference type="RefSeq" id="XP_019613892.1"/>
    </source>
</evidence>
<feature type="region of interest" description="Disordered" evidence="1">
    <location>
        <begin position="565"/>
        <end position="594"/>
    </location>
</feature>
<feature type="compositionally biased region" description="Basic residues" evidence="1">
    <location>
        <begin position="1015"/>
        <end position="1026"/>
    </location>
</feature>
<evidence type="ECO:0000256" key="1">
    <source>
        <dbReference type="SAM" id="MobiDB-lite"/>
    </source>
</evidence>
<protein>
    <submittedName>
        <fullName evidence="3">Flocculation protein FLO11-like</fullName>
    </submittedName>
</protein>
<feature type="non-terminal residue" evidence="3">
    <location>
        <position position="1"/>
    </location>
</feature>
<name>A0A6P4Y5C1_BRABE</name>